<evidence type="ECO:0000313" key="2">
    <source>
        <dbReference type="Proteomes" id="UP001156682"/>
    </source>
</evidence>
<accession>A0ABQ5ZUI0</accession>
<comment type="caution">
    <text evidence="1">The sequence shown here is derived from an EMBL/GenBank/DDBJ whole genome shotgun (WGS) entry which is preliminary data.</text>
</comment>
<dbReference type="Proteomes" id="UP001156682">
    <property type="component" value="Unassembled WGS sequence"/>
</dbReference>
<sequence>MFIKNHKVALSNCQEDLKQYMRDGAVVDSDGYLSVMLPITRNSIAIRFAEKDPVVAKMVAHALALFEKLCTKDDAYAFYQLIMESDKLHDRVMQFVTLMISNYEPMGTLTISKAVDKKHGKLLSDVRLIGDSFGFYDKEAKTFSGGVTRTSHPNGMTKELMLPPEIISLLMCYYINGQRVLAMMQW</sequence>
<reference evidence="2" key="1">
    <citation type="journal article" date="2019" name="Int. J. Syst. Evol. Microbiol.">
        <title>The Global Catalogue of Microorganisms (GCM) 10K type strain sequencing project: providing services to taxonomists for standard genome sequencing and annotation.</title>
        <authorList>
            <consortium name="The Broad Institute Genomics Platform"/>
            <consortium name="The Broad Institute Genome Sequencing Center for Infectious Disease"/>
            <person name="Wu L."/>
            <person name="Ma J."/>
        </authorList>
    </citation>
    <scope>NUCLEOTIDE SEQUENCE [LARGE SCALE GENOMIC DNA]</scope>
    <source>
        <strain evidence="2">NBRC 100033</strain>
    </source>
</reference>
<keyword evidence="2" id="KW-1185">Reference proteome</keyword>
<protein>
    <submittedName>
        <fullName evidence="1">Uncharacterized protein</fullName>
    </submittedName>
</protein>
<dbReference type="RefSeq" id="WP_150112061.1">
    <property type="nucleotide sequence ID" value="NZ_BSOR01000007.1"/>
</dbReference>
<proteinExistence type="predicted"/>
<evidence type="ECO:0000313" key="1">
    <source>
        <dbReference type="EMBL" id="GLR62933.1"/>
    </source>
</evidence>
<organism evidence="1 2">
    <name type="scientific">Marinospirillum insulare</name>
    <dbReference type="NCBI Taxonomy" id="217169"/>
    <lineage>
        <taxon>Bacteria</taxon>
        <taxon>Pseudomonadati</taxon>
        <taxon>Pseudomonadota</taxon>
        <taxon>Gammaproteobacteria</taxon>
        <taxon>Oceanospirillales</taxon>
        <taxon>Oceanospirillaceae</taxon>
        <taxon>Marinospirillum</taxon>
    </lineage>
</organism>
<gene>
    <name evidence="1" type="ORF">GCM10007878_03680</name>
</gene>
<dbReference type="EMBL" id="BSOR01000007">
    <property type="protein sequence ID" value="GLR62933.1"/>
    <property type="molecule type" value="Genomic_DNA"/>
</dbReference>
<name>A0ABQ5ZUI0_9GAMM</name>